<proteinExistence type="predicted"/>
<name>A0A4R3KQT3_9SPHI</name>
<dbReference type="InterPro" id="IPR002201">
    <property type="entry name" value="Glyco_trans_9"/>
</dbReference>
<dbReference type="AlphaFoldDB" id="A0A4R3KQT3"/>
<dbReference type="GO" id="GO:0009244">
    <property type="term" value="P:lipopolysaccharide core region biosynthetic process"/>
    <property type="evidence" value="ECO:0007669"/>
    <property type="project" value="TreeGrafter"/>
</dbReference>
<organism evidence="3 4">
    <name type="scientific">Anseongella ginsenosidimutans</name>
    <dbReference type="NCBI Taxonomy" id="496056"/>
    <lineage>
        <taxon>Bacteria</taxon>
        <taxon>Pseudomonadati</taxon>
        <taxon>Bacteroidota</taxon>
        <taxon>Sphingobacteriia</taxon>
        <taxon>Sphingobacteriales</taxon>
        <taxon>Sphingobacteriaceae</taxon>
        <taxon>Anseongella</taxon>
    </lineage>
</organism>
<dbReference type="GO" id="GO:0005829">
    <property type="term" value="C:cytosol"/>
    <property type="evidence" value="ECO:0007669"/>
    <property type="project" value="TreeGrafter"/>
</dbReference>
<dbReference type="EMBL" id="SMAD01000005">
    <property type="protein sequence ID" value="TCS87250.1"/>
    <property type="molecule type" value="Genomic_DNA"/>
</dbReference>
<evidence type="ECO:0000313" key="3">
    <source>
        <dbReference type="EMBL" id="TCS87250.1"/>
    </source>
</evidence>
<dbReference type="Proteomes" id="UP000295807">
    <property type="component" value="Unassembled WGS sequence"/>
</dbReference>
<dbReference type="CDD" id="cd03789">
    <property type="entry name" value="GT9_LPS_heptosyltransferase"/>
    <property type="match status" value="1"/>
</dbReference>
<evidence type="ECO:0000256" key="1">
    <source>
        <dbReference type="ARBA" id="ARBA00022676"/>
    </source>
</evidence>
<keyword evidence="2 3" id="KW-0808">Transferase</keyword>
<evidence type="ECO:0000256" key="2">
    <source>
        <dbReference type="ARBA" id="ARBA00022679"/>
    </source>
</evidence>
<dbReference type="OrthoDB" id="9797795at2"/>
<dbReference type="SUPFAM" id="SSF53756">
    <property type="entry name" value="UDP-Glycosyltransferase/glycogen phosphorylase"/>
    <property type="match status" value="1"/>
</dbReference>
<dbReference type="PANTHER" id="PTHR30160">
    <property type="entry name" value="TETRAACYLDISACCHARIDE 4'-KINASE-RELATED"/>
    <property type="match status" value="1"/>
</dbReference>
<dbReference type="PANTHER" id="PTHR30160:SF1">
    <property type="entry name" value="LIPOPOLYSACCHARIDE 1,2-N-ACETYLGLUCOSAMINETRANSFERASE-RELATED"/>
    <property type="match status" value="1"/>
</dbReference>
<dbReference type="InterPro" id="IPR051199">
    <property type="entry name" value="LPS_LOS_Heptosyltrfase"/>
</dbReference>
<evidence type="ECO:0000313" key="4">
    <source>
        <dbReference type="Proteomes" id="UP000295807"/>
    </source>
</evidence>
<keyword evidence="4" id="KW-1185">Reference proteome</keyword>
<sequence>MQKPGNWGDFTNILCIRPDNLGDVLMTGPAIRALKNGKKDRKITLLTSSSGSGIARYIPGIDQVIEFDLPWYKHDLRAGAAMINDLTEQLKDHRFDAAVIFTVYSQSPLPTAMLCYQAGIPRVAACCRENPYGLISDWIPDEEPFYQIKHEVTRQLDLVKSLGGTVPAEEHLSLDIPPGTQEKILEKLEKLRVNIQDPWLMVHPGVSEDKRQYPPGLLTAAASMICKELGYRVLITGTAPEKTLAAAMADQIDGKAISLAGMLNLEELIGLTALSPLLIANNTGPVHIAAALGTPVIVLYALTNPQHTPWKVMHRLLPFDVPPEKRSKNIIIRFANSLSFTSPVGMPGPGDIFRAATLLLSRHRKPEPAREFFNPPPFSGQPSP</sequence>
<comment type="caution">
    <text evidence="3">The sequence shown here is derived from an EMBL/GenBank/DDBJ whole genome shotgun (WGS) entry which is preliminary data.</text>
</comment>
<dbReference type="Gene3D" id="3.40.50.2000">
    <property type="entry name" value="Glycogen Phosphorylase B"/>
    <property type="match status" value="2"/>
</dbReference>
<gene>
    <name evidence="3" type="ORF">EDD80_10563</name>
</gene>
<dbReference type="RefSeq" id="WP_132129048.1">
    <property type="nucleotide sequence ID" value="NZ_CP042432.1"/>
</dbReference>
<dbReference type="Pfam" id="PF01075">
    <property type="entry name" value="Glyco_transf_9"/>
    <property type="match status" value="1"/>
</dbReference>
<reference evidence="3 4" key="1">
    <citation type="submission" date="2019-03" db="EMBL/GenBank/DDBJ databases">
        <title>Genomic Encyclopedia of Type Strains, Phase IV (KMG-IV): sequencing the most valuable type-strain genomes for metagenomic binning, comparative biology and taxonomic classification.</title>
        <authorList>
            <person name="Goeker M."/>
        </authorList>
    </citation>
    <scope>NUCLEOTIDE SEQUENCE [LARGE SCALE GENOMIC DNA]</scope>
    <source>
        <strain evidence="3 4">DSM 21100</strain>
    </source>
</reference>
<keyword evidence="1" id="KW-0328">Glycosyltransferase</keyword>
<dbReference type="GO" id="GO:0008713">
    <property type="term" value="F:ADP-heptose-lipopolysaccharide heptosyltransferase activity"/>
    <property type="evidence" value="ECO:0007669"/>
    <property type="project" value="TreeGrafter"/>
</dbReference>
<accession>A0A4R3KQT3</accession>
<protein>
    <submittedName>
        <fullName evidence="3">ADP-heptose:LPS heptosyltransferase</fullName>
    </submittedName>
</protein>